<protein>
    <recommendedName>
        <fullName evidence="4">Peroxin/Ferlin domain-containing protein</fullName>
    </recommendedName>
</protein>
<keyword evidence="3" id="KW-1185">Reference proteome</keyword>
<sequence>MATPTASRQNTFLSLLREIPTADKIKEEHTITLHDKTIAAQTEISSRVEEVEDDAERNDSEAAASDATASSRAPLTKRLTNNSLTLQQTLRQEIVKRKYARYGRDRYEDESTEDSTHASSAQQEGEPGRAPKGSTAATQGTYLQRSRARAKSMINRKSKLGRGQEKEDRVVDILYENQRGWFLFGVPRYSSASLLPCDPKPWQNSDFRTSPVDIRNAQVPNPGWEWEWKSWYVDMSRDVDEEGWEYSAFFRAGFNWHGNHPWAHSWVRRRRWLRVRRRKPEKHVTKEKSHELTGDYFTIHPKTLKVRSGENSRPTSLQAFKHATMNDEDDLEKMDIRDIGDLVVALRKSALDREKLVAVRKFLKSGGENIHYLPPRIPEIMDLLLYQSSRRQLLAELLGHHETAHERRESLAGHEHDESDEEKQRAHDAAVRHAEDLHAAVIAAEDQVRRLEYWSDIKDMASNGETIHTDRFQAGAGGHPRDAFASKQRAEDGMHELHKHSEHHTKPDDKGSRHGSQKFFDAQTTAPSQKSSSRMLSKSPESSEDTELDRYTTANESLSDGESVSGPIGRSSSITSPAQKGKEKVTRLSSLDGMMEESNEQHDEGEEGLVGRGMKIVMPKSEEGDIVEQENQ</sequence>
<feature type="region of interest" description="Disordered" evidence="1">
    <location>
        <begin position="470"/>
        <end position="632"/>
    </location>
</feature>
<feature type="compositionally biased region" description="Polar residues" evidence="1">
    <location>
        <begin position="135"/>
        <end position="144"/>
    </location>
</feature>
<proteinExistence type="predicted"/>
<feature type="compositionally biased region" description="Acidic residues" evidence="1">
    <location>
        <begin position="594"/>
        <end position="607"/>
    </location>
</feature>
<evidence type="ECO:0008006" key="4">
    <source>
        <dbReference type="Google" id="ProtNLM"/>
    </source>
</evidence>
<feature type="region of interest" description="Disordered" evidence="1">
    <location>
        <begin position="105"/>
        <end position="162"/>
    </location>
</feature>
<name>A0A6G1L6J9_9PEZI</name>
<reference evidence="2" key="1">
    <citation type="journal article" date="2020" name="Stud. Mycol.">
        <title>101 Dothideomycetes genomes: a test case for predicting lifestyles and emergence of pathogens.</title>
        <authorList>
            <person name="Haridas S."/>
            <person name="Albert R."/>
            <person name="Binder M."/>
            <person name="Bloem J."/>
            <person name="Labutti K."/>
            <person name="Salamov A."/>
            <person name="Andreopoulos B."/>
            <person name="Baker S."/>
            <person name="Barry K."/>
            <person name="Bills G."/>
            <person name="Bluhm B."/>
            <person name="Cannon C."/>
            <person name="Castanera R."/>
            <person name="Culley D."/>
            <person name="Daum C."/>
            <person name="Ezra D."/>
            <person name="Gonzalez J."/>
            <person name="Henrissat B."/>
            <person name="Kuo A."/>
            <person name="Liang C."/>
            <person name="Lipzen A."/>
            <person name="Lutzoni F."/>
            <person name="Magnuson J."/>
            <person name="Mondo S."/>
            <person name="Nolan M."/>
            <person name="Ohm R."/>
            <person name="Pangilinan J."/>
            <person name="Park H.-J."/>
            <person name="Ramirez L."/>
            <person name="Alfaro M."/>
            <person name="Sun H."/>
            <person name="Tritt A."/>
            <person name="Yoshinaga Y."/>
            <person name="Zwiers L.-H."/>
            <person name="Turgeon B."/>
            <person name="Goodwin S."/>
            <person name="Spatafora J."/>
            <person name="Crous P."/>
            <person name="Grigoriev I."/>
        </authorList>
    </citation>
    <scope>NUCLEOTIDE SEQUENCE</scope>
    <source>
        <strain evidence="2">CBS 116005</strain>
    </source>
</reference>
<dbReference type="Proteomes" id="UP000799436">
    <property type="component" value="Unassembled WGS sequence"/>
</dbReference>
<dbReference type="OrthoDB" id="72441at2759"/>
<feature type="region of interest" description="Disordered" evidence="1">
    <location>
        <begin position="404"/>
        <end position="432"/>
    </location>
</feature>
<feature type="compositionally biased region" description="Low complexity" evidence="1">
    <location>
        <begin position="61"/>
        <end position="84"/>
    </location>
</feature>
<dbReference type="EMBL" id="ML995843">
    <property type="protein sequence ID" value="KAF2768561.1"/>
    <property type="molecule type" value="Genomic_DNA"/>
</dbReference>
<accession>A0A6G1L6J9</accession>
<feature type="compositionally biased region" description="Basic and acidic residues" evidence="1">
    <location>
        <begin position="479"/>
        <end position="496"/>
    </location>
</feature>
<evidence type="ECO:0000313" key="2">
    <source>
        <dbReference type="EMBL" id="KAF2768561.1"/>
    </source>
</evidence>
<organism evidence="2 3">
    <name type="scientific">Teratosphaeria nubilosa</name>
    <dbReference type="NCBI Taxonomy" id="161662"/>
    <lineage>
        <taxon>Eukaryota</taxon>
        <taxon>Fungi</taxon>
        <taxon>Dikarya</taxon>
        <taxon>Ascomycota</taxon>
        <taxon>Pezizomycotina</taxon>
        <taxon>Dothideomycetes</taxon>
        <taxon>Dothideomycetidae</taxon>
        <taxon>Mycosphaerellales</taxon>
        <taxon>Teratosphaeriaceae</taxon>
        <taxon>Teratosphaeria</taxon>
    </lineage>
</organism>
<dbReference type="AlphaFoldDB" id="A0A6G1L6J9"/>
<feature type="compositionally biased region" description="Low complexity" evidence="1">
    <location>
        <begin position="527"/>
        <end position="540"/>
    </location>
</feature>
<evidence type="ECO:0000313" key="3">
    <source>
        <dbReference type="Proteomes" id="UP000799436"/>
    </source>
</evidence>
<feature type="compositionally biased region" description="Polar residues" evidence="1">
    <location>
        <begin position="552"/>
        <end position="562"/>
    </location>
</feature>
<evidence type="ECO:0000256" key="1">
    <source>
        <dbReference type="SAM" id="MobiDB-lite"/>
    </source>
</evidence>
<feature type="region of interest" description="Disordered" evidence="1">
    <location>
        <begin position="43"/>
        <end position="84"/>
    </location>
</feature>
<gene>
    <name evidence="2" type="ORF">EJ03DRAFT_375245</name>
</gene>
<feature type="compositionally biased region" description="Basic residues" evidence="1">
    <location>
        <begin position="146"/>
        <end position="160"/>
    </location>
</feature>